<comment type="caution">
    <text evidence="1">The sequence shown here is derived from an EMBL/GenBank/DDBJ whole genome shotgun (WGS) entry which is preliminary data.</text>
</comment>
<proteinExistence type="predicted"/>
<dbReference type="AlphaFoldDB" id="A0A317SX10"/>
<evidence type="ECO:0008006" key="3">
    <source>
        <dbReference type="Google" id="ProtNLM"/>
    </source>
</evidence>
<dbReference type="EMBL" id="PYWC01000011">
    <property type="protein sequence ID" value="PWW78978.1"/>
    <property type="molecule type" value="Genomic_DNA"/>
</dbReference>
<reference evidence="1 2" key="1">
    <citation type="submission" date="2018-03" db="EMBL/GenBank/DDBJ databases">
        <title>Genomes of Pezizomycetes fungi and the evolution of truffles.</title>
        <authorList>
            <person name="Murat C."/>
            <person name="Payen T."/>
            <person name="Noel B."/>
            <person name="Kuo A."/>
            <person name="Martin F.M."/>
        </authorList>
    </citation>
    <scope>NUCLEOTIDE SEQUENCE [LARGE SCALE GENOMIC DNA]</scope>
    <source>
        <strain evidence="1">091103-1</strain>
    </source>
</reference>
<evidence type="ECO:0000313" key="1">
    <source>
        <dbReference type="EMBL" id="PWW78978.1"/>
    </source>
</evidence>
<gene>
    <name evidence="1" type="ORF">C7212DRAFT_341590</name>
</gene>
<dbReference type="SUPFAM" id="SSF56112">
    <property type="entry name" value="Protein kinase-like (PK-like)"/>
    <property type="match status" value="1"/>
</dbReference>
<sequence length="119" mass="13400">MTLNKPIVCINEFKGKCEEIQTLLANPHDNILGCHQAFKIREQFFLVTEPITISLCEIIACPDRLQEQQVATVAKEFQERVHLNPRSNFLKNCASCAALVPHVQKALAFVSVVPINRQS</sequence>
<dbReference type="InterPro" id="IPR011009">
    <property type="entry name" value="Kinase-like_dom_sf"/>
</dbReference>
<name>A0A317SX10_9PEZI</name>
<keyword evidence="2" id="KW-1185">Reference proteome</keyword>
<evidence type="ECO:0000313" key="2">
    <source>
        <dbReference type="Proteomes" id="UP000246991"/>
    </source>
</evidence>
<accession>A0A317SX10</accession>
<dbReference type="OrthoDB" id="3738511at2759"/>
<protein>
    <recommendedName>
        <fullName evidence="3">Protein kinase domain-containing protein</fullName>
    </recommendedName>
</protein>
<organism evidence="1 2">
    <name type="scientific">Tuber magnatum</name>
    <name type="common">white Piedmont truffle</name>
    <dbReference type="NCBI Taxonomy" id="42249"/>
    <lineage>
        <taxon>Eukaryota</taxon>
        <taxon>Fungi</taxon>
        <taxon>Dikarya</taxon>
        <taxon>Ascomycota</taxon>
        <taxon>Pezizomycotina</taxon>
        <taxon>Pezizomycetes</taxon>
        <taxon>Pezizales</taxon>
        <taxon>Tuberaceae</taxon>
        <taxon>Tuber</taxon>
    </lineage>
</organism>
<dbReference type="Proteomes" id="UP000246991">
    <property type="component" value="Unassembled WGS sequence"/>
</dbReference>